<dbReference type="OrthoDB" id="9808398at2"/>
<organism evidence="2 3">
    <name type="scientific">Xenorhabdus kozodoii</name>
    <dbReference type="NCBI Taxonomy" id="351676"/>
    <lineage>
        <taxon>Bacteria</taxon>
        <taxon>Pseudomonadati</taxon>
        <taxon>Pseudomonadota</taxon>
        <taxon>Gammaproteobacteria</taxon>
        <taxon>Enterobacterales</taxon>
        <taxon>Morganellaceae</taxon>
        <taxon>Xenorhabdus</taxon>
    </lineage>
</organism>
<name>A0A2D0L4J9_9GAMM</name>
<sequence>MMTQENETGVFIMRDEYRISYRCYSYSQPQAILLLLPGFGLSGEDYVSCCQHLVKSSAAIVYSPGLRGLGDSQCKPGDVDYIGQLQDDLSDMIETILSNHPGIPLVLAAHSGSSSLAISYLASKPTSPVAALYLVAPVFFGHMEYYRHIKPAYHFIHYGRYHRKPCEHPTSKFEVRQQFRYSLLRHSIGATLKPLQKIRVLRVRRDAEQPWRSYSYRFLQSYCCHHLEKTLEHLTLPVYVMAGYEDEVMLPDAVFSLLNWHLAPGILREAHCVSRMGHFSILVIASTLIGLWLRNTIATYAGGK</sequence>
<evidence type="ECO:0000259" key="1">
    <source>
        <dbReference type="Pfam" id="PF12146"/>
    </source>
</evidence>
<dbReference type="InterPro" id="IPR022742">
    <property type="entry name" value="Hydrolase_4"/>
</dbReference>
<reference evidence="2 3" key="1">
    <citation type="journal article" date="2017" name="Nat. Microbiol.">
        <title>Natural product diversity associated with the nematode symbionts Photorhabdus and Xenorhabdus.</title>
        <authorList>
            <person name="Tobias N.J."/>
            <person name="Wolff H."/>
            <person name="Djahanschiri B."/>
            <person name="Grundmann F."/>
            <person name="Kronenwerth M."/>
            <person name="Shi Y.M."/>
            <person name="Simonyi S."/>
            <person name="Grun P."/>
            <person name="Shapiro-Ilan D."/>
            <person name="Pidot S.J."/>
            <person name="Stinear T.P."/>
            <person name="Ebersberger I."/>
            <person name="Bode H.B."/>
        </authorList>
    </citation>
    <scope>NUCLEOTIDE SEQUENCE [LARGE SCALE GENOMIC DNA]</scope>
    <source>
        <strain evidence="2 3">DSM 17907</strain>
    </source>
</reference>
<dbReference type="EMBL" id="NJCX01000024">
    <property type="protein sequence ID" value="PHM70609.1"/>
    <property type="molecule type" value="Genomic_DNA"/>
</dbReference>
<accession>A0A2D0L4J9</accession>
<protein>
    <recommendedName>
        <fullName evidence="1">Serine aminopeptidase S33 domain-containing protein</fullName>
    </recommendedName>
</protein>
<evidence type="ECO:0000313" key="3">
    <source>
        <dbReference type="Proteomes" id="UP000221101"/>
    </source>
</evidence>
<proteinExistence type="predicted"/>
<dbReference type="AlphaFoldDB" id="A0A2D0L4J9"/>
<dbReference type="Gene3D" id="3.40.50.1820">
    <property type="entry name" value="alpha/beta hydrolase"/>
    <property type="match status" value="1"/>
</dbReference>
<dbReference type="SUPFAM" id="SSF53474">
    <property type="entry name" value="alpha/beta-Hydrolases"/>
    <property type="match status" value="1"/>
</dbReference>
<dbReference type="InterPro" id="IPR029058">
    <property type="entry name" value="AB_hydrolase_fold"/>
</dbReference>
<evidence type="ECO:0000313" key="2">
    <source>
        <dbReference type="EMBL" id="PHM70609.1"/>
    </source>
</evidence>
<comment type="caution">
    <text evidence="2">The sequence shown here is derived from an EMBL/GenBank/DDBJ whole genome shotgun (WGS) entry which is preliminary data.</text>
</comment>
<dbReference type="Proteomes" id="UP000221101">
    <property type="component" value="Unassembled WGS sequence"/>
</dbReference>
<dbReference type="Pfam" id="PF12146">
    <property type="entry name" value="Hydrolase_4"/>
    <property type="match status" value="1"/>
</dbReference>
<keyword evidence="3" id="KW-1185">Reference proteome</keyword>
<dbReference type="RefSeq" id="WP_099142919.1">
    <property type="nucleotide sequence ID" value="NZ_CAWNOR010000058.1"/>
</dbReference>
<gene>
    <name evidence="2" type="ORF">Xkoz_03049</name>
</gene>
<feature type="domain" description="Serine aminopeptidase S33" evidence="1">
    <location>
        <begin position="28"/>
        <end position="152"/>
    </location>
</feature>